<comment type="caution">
    <text evidence="10">The sequence shown here is derived from an EMBL/GenBank/DDBJ whole genome shotgun (WGS) entry which is preliminary data.</text>
</comment>
<keyword evidence="8" id="KW-0812">Transmembrane</keyword>
<dbReference type="PANTHER" id="PTHR10003">
    <property type="entry name" value="SUPEROXIDE DISMUTASE CU-ZN -RELATED"/>
    <property type="match status" value="1"/>
</dbReference>
<dbReference type="Proteomes" id="UP000308730">
    <property type="component" value="Unassembled WGS sequence"/>
</dbReference>
<evidence type="ECO:0000256" key="4">
    <source>
        <dbReference type="ARBA" id="ARBA00022862"/>
    </source>
</evidence>
<evidence type="ECO:0000256" key="2">
    <source>
        <dbReference type="ARBA" id="ARBA00022723"/>
    </source>
</evidence>
<accession>A0A4S4MCM8</accession>
<dbReference type="InterPro" id="IPR024134">
    <property type="entry name" value="SOD_Cu/Zn_/chaperone"/>
</dbReference>
<dbReference type="Pfam" id="PF00080">
    <property type="entry name" value="Sod_Cu"/>
    <property type="match status" value="1"/>
</dbReference>
<keyword evidence="6 7" id="KW-0186">Copper</keyword>
<dbReference type="EMBL" id="SGPM01000385">
    <property type="protein sequence ID" value="THH23169.1"/>
    <property type="molecule type" value="Genomic_DNA"/>
</dbReference>
<evidence type="ECO:0000256" key="7">
    <source>
        <dbReference type="RuleBase" id="RU000393"/>
    </source>
</evidence>
<evidence type="ECO:0000259" key="9">
    <source>
        <dbReference type="Pfam" id="PF00080"/>
    </source>
</evidence>
<keyword evidence="8" id="KW-0472">Membrane</keyword>
<comment type="cofactor">
    <cofactor evidence="7">
        <name>Zn(2+)</name>
        <dbReference type="ChEBI" id="CHEBI:29105"/>
    </cofactor>
    <text evidence="7">Binds 1 zinc ion per subunit.</text>
</comment>
<dbReference type="OrthoDB" id="2015551at2759"/>
<evidence type="ECO:0000256" key="5">
    <source>
        <dbReference type="ARBA" id="ARBA00023002"/>
    </source>
</evidence>
<dbReference type="InterPro" id="IPR036423">
    <property type="entry name" value="SOD-like_Cu/Zn_dom_sf"/>
</dbReference>
<evidence type="ECO:0000256" key="6">
    <source>
        <dbReference type="ARBA" id="ARBA00023008"/>
    </source>
</evidence>
<comment type="catalytic activity">
    <reaction evidence="7">
        <text>2 superoxide + 2 H(+) = H2O2 + O2</text>
        <dbReference type="Rhea" id="RHEA:20696"/>
        <dbReference type="ChEBI" id="CHEBI:15378"/>
        <dbReference type="ChEBI" id="CHEBI:15379"/>
        <dbReference type="ChEBI" id="CHEBI:16240"/>
        <dbReference type="ChEBI" id="CHEBI:18421"/>
        <dbReference type="EC" id="1.15.1.1"/>
    </reaction>
</comment>
<dbReference type="InterPro" id="IPR018152">
    <property type="entry name" value="SOD_Cu/Zn_BS"/>
</dbReference>
<organism evidence="10 11">
    <name type="scientific">Antrodiella citrinella</name>
    <dbReference type="NCBI Taxonomy" id="2447956"/>
    <lineage>
        <taxon>Eukaryota</taxon>
        <taxon>Fungi</taxon>
        <taxon>Dikarya</taxon>
        <taxon>Basidiomycota</taxon>
        <taxon>Agaricomycotina</taxon>
        <taxon>Agaricomycetes</taxon>
        <taxon>Polyporales</taxon>
        <taxon>Steccherinaceae</taxon>
        <taxon>Antrodiella</taxon>
    </lineage>
</organism>
<comment type="cofactor">
    <cofactor evidence="7">
        <name>Cu cation</name>
        <dbReference type="ChEBI" id="CHEBI:23378"/>
    </cofactor>
    <text evidence="7">Binds 1 copper ion per subunit.</text>
</comment>
<dbReference type="GO" id="GO:0004784">
    <property type="term" value="F:superoxide dismutase activity"/>
    <property type="evidence" value="ECO:0007669"/>
    <property type="project" value="UniProtKB-EC"/>
</dbReference>
<name>A0A4S4MCM8_9APHY</name>
<evidence type="ECO:0000256" key="8">
    <source>
        <dbReference type="SAM" id="Phobius"/>
    </source>
</evidence>
<keyword evidence="5 7" id="KW-0560">Oxidoreductase</keyword>
<dbReference type="InterPro" id="IPR001424">
    <property type="entry name" value="SOD_Cu_Zn_dom"/>
</dbReference>
<feature type="domain" description="Superoxide dismutase copper/zinc binding" evidence="9">
    <location>
        <begin position="56"/>
        <end position="191"/>
    </location>
</feature>
<proteinExistence type="inferred from homology"/>
<keyword evidence="2 7" id="KW-0479">Metal-binding</keyword>
<sequence length="194" mass="19770">MDVSRPQSKQSSRPIFLVVAGVATLALLWLVFKPATPSLPVVTKAVAVLKGASNATGTVTFTQANLGDPVSISLDLKGLDPSAKRGFHVHVSGDLSGGCVSAGSHFNPFAKNHGAPGDVERHVGDLGNILSDENGNVKLTFEDRLISLNGLLSIVGRSVVLHAGADDLGQGGNEESLKTGNAGGRAACGVIGQA</sequence>
<comment type="function">
    <text evidence="7">Destroys radicals which are normally produced within the cells and which are toxic to biological systems.</text>
</comment>
<dbReference type="PROSITE" id="PS00332">
    <property type="entry name" value="SOD_CU_ZN_2"/>
    <property type="match status" value="1"/>
</dbReference>
<comment type="similarity">
    <text evidence="1 7">Belongs to the Cu-Zn superoxide dismutase family.</text>
</comment>
<dbReference type="AlphaFoldDB" id="A0A4S4MCM8"/>
<evidence type="ECO:0000256" key="3">
    <source>
        <dbReference type="ARBA" id="ARBA00022833"/>
    </source>
</evidence>
<dbReference type="FunFam" id="2.60.40.200:FF:000001">
    <property type="entry name" value="Superoxide dismutase [Cu-Zn]"/>
    <property type="match status" value="1"/>
</dbReference>
<evidence type="ECO:0000313" key="10">
    <source>
        <dbReference type="EMBL" id="THH23169.1"/>
    </source>
</evidence>
<evidence type="ECO:0000313" key="11">
    <source>
        <dbReference type="Proteomes" id="UP000308730"/>
    </source>
</evidence>
<dbReference type="PROSITE" id="PS00087">
    <property type="entry name" value="SOD_CU_ZN_1"/>
    <property type="match status" value="1"/>
</dbReference>
<keyword evidence="3 7" id="KW-0862">Zinc</keyword>
<dbReference type="Gene3D" id="2.60.40.200">
    <property type="entry name" value="Superoxide dismutase, copper/zinc binding domain"/>
    <property type="match status" value="1"/>
</dbReference>
<dbReference type="PRINTS" id="PR00068">
    <property type="entry name" value="CUZNDISMTASE"/>
</dbReference>
<keyword evidence="4" id="KW-0049">Antioxidant</keyword>
<reference evidence="10 11" key="1">
    <citation type="submission" date="2019-02" db="EMBL/GenBank/DDBJ databases">
        <title>Genome sequencing of the rare red list fungi Antrodiella citrinella (Flaviporus citrinellus).</title>
        <authorList>
            <person name="Buettner E."/>
            <person name="Kellner H."/>
        </authorList>
    </citation>
    <scope>NUCLEOTIDE SEQUENCE [LARGE SCALE GENOMIC DNA]</scope>
    <source>
        <strain evidence="10 11">DSM 108506</strain>
    </source>
</reference>
<keyword evidence="8" id="KW-1133">Transmembrane helix</keyword>
<gene>
    <name evidence="10" type="ORF">EUX98_g8008</name>
</gene>
<evidence type="ECO:0000256" key="1">
    <source>
        <dbReference type="ARBA" id="ARBA00010457"/>
    </source>
</evidence>
<dbReference type="CDD" id="cd00305">
    <property type="entry name" value="Cu-Zn_Superoxide_Dismutase"/>
    <property type="match status" value="1"/>
</dbReference>
<dbReference type="SUPFAM" id="SSF49329">
    <property type="entry name" value="Cu,Zn superoxide dismutase-like"/>
    <property type="match status" value="1"/>
</dbReference>
<protein>
    <recommendedName>
        <fullName evidence="7">Superoxide dismutase [Cu-Zn]</fullName>
        <ecNumber evidence="7">1.15.1.1</ecNumber>
    </recommendedName>
</protein>
<feature type="transmembrane region" description="Helical" evidence="8">
    <location>
        <begin position="12"/>
        <end position="32"/>
    </location>
</feature>
<keyword evidence="11" id="KW-1185">Reference proteome</keyword>
<dbReference type="GO" id="GO:0005507">
    <property type="term" value="F:copper ion binding"/>
    <property type="evidence" value="ECO:0007669"/>
    <property type="project" value="InterPro"/>
</dbReference>
<dbReference type="EC" id="1.15.1.1" evidence="7"/>